<reference evidence="2" key="1">
    <citation type="submission" date="2016-04" db="EMBL/GenBank/DDBJ databases">
        <authorList>
            <person name="Nguyen H.D."/>
            <person name="Samba Siva P."/>
            <person name="Cullis J."/>
            <person name="Levesque C.A."/>
            <person name="Hambleton S."/>
        </authorList>
    </citation>
    <scope>NUCLEOTIDE SEQUENCE</scope>
    <source>
        <strain evidence="2">DAOMC 236422</strain>
    </source>
</reference>
<organism evidence="2 3">
    <name type="scientific">Tilletia walkeri</name>
    <dbReference type="NCBI Taxonomy" id="117179"/>
    <lineage>
        <taxon>Eukaryota</taxon>
        <taxon>Fungi</taxon>
        <taxon>Dikarya</taxon>
        <taxon>Basidiomycota</taxon>
        <taxon>Ustilaginomycotina</taxon>
        <taxon>Exobasidiomycetes</taxon>
        <taxon>Tilletiales</taxon>
        <taxon>Tilletiaceae</taxon>
        <taxon>Tilletia</taxon>
    </lineage>
</organism>
<feature type="compositionally biased region" description="Basic and acidic residues" evidence="1">
    <location>
        <begin position="433"/>
        <end position="447"/>
    </location>
</feature>
<name>A0A8X7N3B5_9BASI</name>
<evidence type="ECO:0000256" key="1">
    <source>
        <dbReference type="SAM" id="MobiDB-lite"/>
    </source>
</evidence>
<dbReference type="EMBL" id="LWDG02000744">
    <property type="protein sequence ID" value="KAE8262763.1"/>
    <property type="molecule type" value="Genomic_DNA"/>
</dbReference>
<accession>A0A8X7N3B5</accession>
<feature type="region of interest" description="Disordered" evidence="1">
    <location>
        <begin position="378"/>
        <end position="512"/>
    </location>
</feature>
<sequence>AAVPRDRADSDSDGKTQDAERLGVRQERTITARAVKAHSPLTGAARRRSKTPTATVRTGKQDEGTIRSRRRTAGQTCNRTGTAQTVRRGGKTAFSYLGDNVKLVREGKESRRQYEGSVRRDQGPLATETASAGASGLRLVRLGRDKTDIDQPRAGANQARSARSRRGRSQCVNTRILRSQGARRVRLDATDLIFLSFLQGLKMQGAGLTAARSARQSIRPARSGRRHGEHVRPNGLLGRQGTGRLGQGHGRMAPKLRWFKTRRTPGTAQRVRRGGETTAGDLTAAKAKPPQTENGGRRYEGQSKGRSARNQVRDVLETAWPVRRDEDAVQLSGRTQRYKGMTEQGELGQIYSSTDLLFFSLLQNLKVTGKARETTVAAQRAGAARRSTTRSGTGRWQLRRPSVAASRRGIENGKTNVNRPKDLKVTGTGLSDSEGKAQDDSVKDTGGRHLMSGTSTPAGQRGRRRRPVEAARRRPEIPRRKPSWYEKRSKKDFDTKDRCGGPRSATHRGNLG</sequence>
<proteinExistence type="predicted"/>
<feature type="compositionally biased region" description="Basic and acidic residues" evidence="1">
    <location>
        <begin position="467"/>
        <end position="500"/>
    </location>
</feature>
<protein>
    <submittedName>
        <fullName evidence="2">Uncharacterized protein</fullName>
    </submittedName>
</protein>
<feature type="compositionally biased region" description="Basic and acidic residues" evidence="1">
    <location>
        <begin position="107"/>
        <end position="122"/>
    </location>
</feature>
<feature type="compositionally biased region" description="Gly residues" evidence="1">
    <location>
        <begin position="238"/>
        <end position="249"/>
    </location>
</feature>
<feature type="non-terminal residue" evidence="2">
    <location>
        <position position="512"/>
    </location>
</feature>
<evidence type="ECO:0000313" key="2">
    <source>
        <dbReference type="EMBL" id="KAE8262763.1"/>
    </source>
</evidence>
<keyword evidence="3" id="KW-1185">Reference proteome</keyword>
<feature type="region of interest" description="Disordered" evidence="1">
    <location>
        <begin position="217"/>
        <end position="250"/>
    </location>
</feature>
<feature type="region of interest" description="Disordered" evidence="1">
    <location>
        <begin position="36"/>
        <end position="64"/>
    </location>
</feature>
<feature type="non-terminal residue" evidence="2">
    <location>
        <position position="1"/>
    </location>
</feature>
<feature type="compositionally biased region" description="Low complexity" evidence="1">
    <location>
        <begin position="378"/>
        <end position="395"/>
    </location>
</feature>
<feature type="region of interest" description="Disordered" evidence="1">
    <location>
        <begin position="1"/>
        <end position="24"/>
    </location>
</feature>
<dbReference type="AlphaFoldDB" id="A0A8X7N3B5"/>
<feature type="region of interest" description="Disordered" evidence="1">
    <location>
        <begin position="107"/>
        <end position="132"/>
    </location>
</feature>
<feature type="region of interest" description="Disordered" evidence="1">
    <location>
        <begin position="149"/>
        <end position="170"/>
    </location>
</feature>
<dbReference type="Proteomes" id="UP000078113">
    <property type="component" value="Unassembled WGS sequence"/>
</dbReference>
<reference evidence="2" key="2">
    <citation type="journal article" date="2019" name="IMA Fungus">
        <title>Genome sequencing and comparison of five Tilletia species to identify candidate genes for the detection of regulated species infecting wheat.</title>
        <authorList>
            <person name="Nguyen H.D.T."/>
            <person name="Sultana T."/>
            <person name="Kesanakurti P."/>
            <person name="Hambleton S."/>
        </authorList>
    </citation>
    <scope>NUCLEOTIDE SEQUENCE</scope>
    <source>
        <strain evidence="2">DAOMC 236422</strain>
    </source>
</reference>
<gene>
    <name evidence="2" type="ORF">A4X09_0g7390</name>
</gene>
<feature type="region of interest" description="Disordered" evidence="1">
    <location>
        <begin position="264"/>
        <end position="310"/>
    </location>
</feature>
<evidence type="ECO:0000313" key="3">
    <source>
        <dbReference type="Proteomes" id="UP000078113"/>
    </source>
</evidence>
<comment type="caution">
    <text evidence="2">The sequence shown here is derived from an EMBL/GenBank/DDBJ whole genome shotgun (WGS) entry which is preliminary data.</text>
</comment>